<dbReference type="InterPro" id="IPR001789">
    <property type="entry name" value="Sig_transdc_resp-reg_receiver"/>
</dbReference>
<accession>A0A7W7ZHM8</accession>
<dbReference type="PANTHER" id="PTHR45228:SF1">
    <property type="entry name" value="CYCLIC DI-GMP PHOSPHODIESTERASE TM_0186"/>
    <property type="match status" value="1"/>
</dbReference>
<feature type="domain" description="HD-GYP" evidence="4">
    <location>
        <begin position="128"/>
        <end position="324"/>
    </location>
</feature>
<reference evidence="5 6" key="1">
    <citation type="submission" date="2020-08" db="EMBL/GenBank/DDBJ databases">
        <title>Genomic Encyclopedia of Type Strains, Phase IV (KMG-V): Genome sequencing to study the core and pangenomes of soil and plant-associated prokaryotes.</title>
        <authorList>
            <person name="Whitman W."/>
        </authorList>
    </citation>
    <scope>NUCLEOTIDE SEQUENCE [LARGE SCALE GENOMIC DNA]</scope>
    <source>
        <strain evidence="5 6">M8UP14</strain>
    </source>
</reference>
<evidence type="ECO:0000256" key="1">
    <source>
        <dbReference type="PROSITE-ProRule" id="PRU00169"/>
    </source>
</evidence>
<dbReference type="SUPFAM" id="SSF52172">
    <property type="entry name" value="CheY-like"/>
    <property type="match status" value="1"/>
</dbReference>
<dbReference type="EMBL" id="JACHIP010000008">
    <property type="protein sequence ID" value="MBB5059908.1"/>
    <property type="molecule type" value="Genomic_DNA"/>
</dbReference>
<dbReference type="Proteomes" id="UP000540989">
    <property type="component" value="Unassembled WGS sequence"/>
</dbReference>
<dbReference type="Gene3D" id="3.40.50.2300">
    <property type="match status" value="1"/>
</dbReference>
<name>A0A7W7ZHM8_9BACT</name>
<evidence type="ECO:0000313" key="5">
    <source>
        <dbReference type="EMBL" id="MBB5059908.1"/>
    </source>
</evidence>
<dbReference type="GO" id="GO:0000160">
    <property type="term" value="P:phosphorelay signal transduction system"/>
    <property type="evidence" value="ECO:0007669"/>
    <property type="project" value="InterPro"/>
</dbReference>
<feature type="modified residue" description="4-aspartylphosphate" evidence="1">
    <location>
        <position position="53"/>
    </location>
</feature>
<dbReference type="InterPro" id="IPR006674">
    <property type="entry name" value="HD_domain"/>
</dbReference>
<dbReference type="RefSeq" id="WP_184221868.1">
    <property type="nucleotide sequence ID" value="NZ_JACHIP010000008.1"/>
</dbReference>
<gene>
    <name evidence="5" type="ORF">HDF16_004642</name>
</gene>
<dbReference type="PROSITE" id="PS50110">
    <property type="entry name" value="RESPONSE_REGULATORY"/>
    <property type="match status" value="1"/>
</dbReference>
<proteinExistence type="predicted"/>
<protein>
    <submittedName>
        <fullName evidence="5">Putative two-component system response regulator</fullName>
    </submittedName>
</protein>
<keyword evidence="6" id="KW-1185">Reference proteome</keyword>
<feature type="domain" description="Response regulatory" evidence="2">
    <location>
        <begin position="4"/>
        <end position="120"/>
    </location>
</feature>
<dbReference type="Pfam" id="PF00072">
    <property type="entry name" value="Response_reg"/>
    <property type="match status" value="1"/>
</dbReference>
<evidence type="ECO:0000259" key="2">
    <source>
        <dbReference type="PROSITE" id="PS50110"/>
    </source>
</evidence>
<dbReference type="PROSITE" id="PS51831">
    <property type="entry name" value="HD"/>
    <property type="match status" value="1"/>
</dbReference>
<dbReference type="SMART" id="SM00471">
    <property type="entry name" value="HDc"/>
    <property type="match status" value="1"/>
</dbReference>
<evidence type="ECO:0000259" key="3">
    <source>
        <dbReference type="PROSITE" id="PS51831"/>
    </source>
</evidence>
<dbReference type="InterPro" id="IPR037522">
    <property type="entry name" value="HD_GYP_dom"/>
</dbReference>
<evidence type="ECO:0000313" key="6">
    <source>
        <dbReference type="Proteomes" id="UP000540989"/>
    </source>
</evidence>
<dbReference type="CDD" id="cd00077">
    <property type="entry name" value="HDc"/>
    <property type="match status" value="1"/>
</dbReference>
<organism evidence="5 6">
    <name type="scientific">Granulicella aggregans</name>
    <dbReference type="NCBI Taxonomy" id="474949"/>
    <lineage>
        <taxon>Bacteria</taxon>
        <taxon>Pseudomonadati</taxon>
        <taxon>Acidobacteriota</taxon>
        <taxon>Terriglobia</taxon>
        <taxon>Terriglobales</taxon>
        <taxon>Acidobacteriaceae</taxon>
        <taxon>Granulicella</taxon>
    </lineage>
</organism>
<feature type="domain" description="HD" evidence="3">
    <location>
        <begin position="150"/>
        <end position="272"/>
    </location>
</feature>
<dbReference type="PANTHER" id="PTHR45228">
    <property type="entry name" value="CYCLIC DI-GMP PHOSPHODIESTERASE TM_0186-RELATED"/>
    <property type="match status" value="1"/>
</dbReference>
<dbReference type="InterPro" id="IPR011006">
    <property type="entry name" value="CheY-like_superfamily"/>
</dbReference>
<dbReference type="Pfam" id="PF13487">
    <property type="entry name" value="HD_5"/>
    <property type="match status" value="1"/>
</dbReference>
<keyword evidence="1" id="KW-0597">Phosphoprotein</keyword>
<dbReference type="SUPFAM" id="SSF109604">
    <property type="entry name" value="HD-domain/PDEase-like"/>
    <property type="match status" value="1"/>
</dbReference>
<dbReference type="InterPro" id="IPR003607">
    <property type="entry name" value="HD/PDEase_dom"/>
</dbReference>
<dbReference type="AlphaFoldDB" id="A0A7W7ZHM8"/>
<dbReference type="Gene3D" id="1.10.3210.10">
    <property type="entry name" value="Hypothetical protein af1432"/>
    <property type="match status" value="1"/>
</dbReference>
<evidence type="ECO:0000259" key="4">
    <source>
        <dbReference type="PROSITE" id="PS51832"/>
    </source>
</evidence>
<comment type="caution">
    <text evidence="5">The sequence shown here is derived from an EMBL/GenBank/DDBJ whole genome shotgun (WGS) entry which is preliminary data.</text>
</comment>
<dbReference type="InterPro" id="IPR052020">
    <property type="entry name" value="Cyclic_di-GMP/3'3'-cGAMP_PDE"/>
</dbReference>
<sequence length="333" mass="36928">MPHRILLVEDDPVQRTLLKEILALERISVTCVGDGGGAAHELRSNIPDLVLLDVNIPDGNGFEICRSLKANPETQLIPVVLLTGFAESDDRVRGIEAGADDFLTKPIDPIELKARVRSLLKRKEYTDELDSAEHVLMALGATIEEKDPYTKGHCERISLLSVQLGKKLGLGREELRALKIAGTLHDIGKVIVPDSILLKPGPLDFHEWSIMRRHAEAGERICKPLRSIQLVLPIVRHHHEKQDGSGYPDGLAGAEIPLLASVMQLVDVYDALTTDRPYRAALSVSRALTQMNIEVENGWWNAELFRVFAALMLEEAYPTSRPAVPNRDDRMSA</sequence>
<dbReference type="SMART" id="SM00448">
    <property type="entry name" value="REC"/>
    <property type="match status" value="1"/>
</dbReference>
<dbReference type="PROSITE" id="PS51832">
    <property type="entry name" value="HD_GYP"/>
    <property type="match status" value="1"/>
</dbReference>